<dbReference type="PANTHER" id="PTHR22926:SF3">
    <property type="entry name" value="UNDECAPRENYL-PHOSPHATE ALPHA-N-ACETYLGLUCOSAMINYL 1-PHOSPHATE TRANSFERASE"/>
    <property type="match status" value="1"/>
</dbReference>
<dbReference type="GO" id="GO:0009103">
    <property type="term" value="P:lipopolysaccharide biosynthetic process"/>
    <property type="evidence" value="ECO:0007669"/>
    <property type="project" value="TreeGrafter"/>
</dbReference>
<evidence type="ECO:0000313" key="10">
    <source>
        <dbReference type="Proteomes" id="UP000001192"/>
    </source>
</evidence>
<sequence precursor="true">MQMQDSLMSPWTLSLVAGVAVCACAAILYLLLKTGLAWRLATDIPNDRSLHVRPTPRVGGWGIVPVAVVAMLLIAPSLWFVGLATAFLAAVSQVDDRRGLPARVRFAAHLIAVVAFVALFPAAAPWWVLVVLAFLMIWLVNLYNFMDGADGLAGGMALFGFAGYAAAALLSDHPMPELALASLAIAGAALGFLFFNFHPARIFLGDAGSISLGYLAGALGYWGWRGGAWPVWFPALVFSPFIADASVTLARRLARGEKFWQAHREHYYQRMVRSGVGHAGTAWVWYAVMVAGIALALFALGRSTATQWGIVAGWAGVLVVVGSIVDLRWRRFQSTLCKQSEV</sequence>
<dbReference type="GO" id="GO:0071555">
    <property type="term" value="P:cell wall organization"/>
    <property type="evidence" value="ECO:0007669"/>
    <property type="project" value="TreeGrafter"/>
</dbReference>
<keyword evidence="2" id="KW-1003">Cell membrane</keyword>
<dbReference type="GO" id="GO:0005886">
    <property type="term" value="C:plasma membrane"/>
    <property type="evidence" value="ECO:0007669"/>
    <property type="project" value="UniProtKB-SubCell"/>
</dbReference>
<feature type="transmembrane region" description="Helical" evidence="8">
    <location>
        <begin position="202"/>
        <end position="224"/>
    </location>
</feature>
<evidence type="ECO:0000256" key="2">
    <source>
        <dbReference type="ARBA" id="ARBA00022475"/>
    </source>
</evidence>
<evidence type="ECO:0000313" key="9">
    <source>
        <dbReference type="EMBL" id="ACC71465.1"/>
    </source>
</evidence>
<feature type="transmembrane region" description="Helical" evidence="8">
    <location>
        <begin position="152"/>
        <end position="171"/>
    </location>
</feature>
<keyword evidence="5 8" id="KW-1133">Transmembrane helix</keyword>
<dbReference type="InterPro" id="IPR000715">
    <property type="entry name" value="Glycosyl_transferase_4"/>
</dbReference>
<accession>B2JF97</accession>
<keyword evidence="3 9" id="KW-0808">Transferase</keyword>
<evidence type="ECO:0000256" key="6">
    <source>
        <dbReference type="ARBA" id="ARBA00023136"/>
    </source>
</evidence>
<organism evidence="9 10">
    <name type="scientific">Paraburkholderia phymatum (strain DSM 17167 / CIP 108236 / LMG 21445 / STM815)</name>
    <name type="common">Burkholderia phymatum</name>
    <dbReference type="NCBI Taxonomy" id="391038"/>
    <lineage>
        <taxon>Bacteria</taxon>
        <taxon>Pseudomonadati</taxon>
        <taxon>Pseudomonadota</taxon>
        <taxon>Betaproteobacteria</taxon>
        <taxon>Burkholderiales</taxon>
        <taxon>Burkholderiaceae</taxon>
        <taxon>Paraburkholderia</taxon>
    </lineage>
</organism>
<feature type="transmembrane region" description="Helical" evidence="8">
    <location>
        <begin position="177"/>
        <end position="195"/>
    </location>
</feature>
<dbReference type="GO" id="GO:0016780">
    <property type="term" value="F:phosphotransferase activity, for other substituted phosphate groups"/>
    <property type="evidence" value="ECO:0007669"/>
    <property type="project" value="InterPro"/>
</dbReference>
<evidence type="ECO:0000256" key="5">
    <source>
        <dbReference type="ARBA" id="ARBA00022989"/>
    </source>
</evidence>
<dbReference type="RefSeq" id="WP_012401671.1">
    <property type="nucleotide sequence ID" value="NC_010622.1"/>
</dbReference>
<evidence type="ECO:0000256" key="7">
    <source>
        <dbReference type="PIRSR" id="PIRSR600715-1"/>
    </source>
</evidence>
<protein>
    <submittedName>
        <fullName evidence="9">Glycosyl transferase family 4</fullName>
    </submittedName>
</protein>
<feature type="transmembrane region" description="Helical" evidence="8">
    <location>
        <begin position="275"/>
        <end position="299"/>
    </location>
</feature>
<dbReference type="HOGENOM" id="CLU_023982_3_0_4"/>
<dbReference type="CDD" id="cd06854">
    <property type="entry name" value="GT_WbpL_WbcO_like"/>
    <property type="match status" value="1"/>
</dbReference>
<dbReference type="KEGG" id="bph:Bphy_2290"/>
<dbReference type="AlphaFoldDB" id="B2JF97"/>
<dbReference type="STRING" id="391038.Bphy_2290"/>
<feature type="binding site" evidence="7">
    <location>
        <position position="144"/>
    </location>
    <ligand>
        <name>Mg(2+)</name>
        <dbReference type="ChEBI" id="CHEBI:18420"/>
    </ligand>
</feature>
<evidence type="ECO:0000256" key="4">
    <source>
        <dbReference type="ARBA" id="ARBA00022692"/>
    </source>
</evidence>
<feature type="binding site" evidence="7">
    <location>
        <position position="206"/>
    </location>
    <ligand>
        <name>Mg(2+)</name>
        <dbReference type="ChEBI" id="CHEBI:18420"/>
    </ligand>
</feature>
<name>B2JF97_PARP8</name>
<dbReference type="PANTHER" id="PTHR22926">
    <property type="entry name" value="PHOSPHO-N-ACETYLMURAMOYL-PENTAPEPTIDE-TRANSFERASE"/>
    <property type="match status" value="1"/>
</dbReference>
<gene>
    <name evidence="9" type="ordered locus">Bphy_2290</name>
</gene>
<dbReference type="GO" id="GO:0046872">
    <property type="term" value="F:metal ion binding"/>
    <property type="evidence" value="ECO:0007669"/>
    <property type="project" value="UniProtKB-KW"/>
</dbReference>
<feature type="transmembrane region" description="Helical" evidence="8">
    <location>
        <begin position="126"/>
        <end position="145"/>
    </location>
</feature>
<comment type="cofactor">
    <cofactor evidence="7">
        <name>Mg(2+)</name>
        <dbReference type="ChEBI" id="CHEBI:18420"/>
    </cofactor>
</comment>
<comment type="subcellular location">
    <subcellularLocation>
        <location evidence="1">Cell membrane</location>
        <topology evidence="1">Multi-pass membrane protein</topology>
    </subcellularLocation>
</comment>
<dbReference type="Pfam" id="PF00953">
    <property type="entry name" value="Glycos_transf_4"/>
    <property type="match status" value="1"/>
</dbReference>
<feature type="transmembrane region" description="Helical" evidence="8">
    <location>
        <begin position="61"/>
        <end position="90"/>
    </location>
</feature>
<feature type="transmembrane region" description="Helical" evidence="8">
    <location>
        <begin position="230"/>
        <end position="254"/>
    </location>
</feature>
<reference evidence="10" key="1">
    <citation type="journal article" date="2014" name="Stand. Genomic Sci.">
        <title>Complete genome sequence of Burkholderia phymatum STM815(T), a broad host range and efficient nitrogen-fixing symbiont of Mimosa species.</title>
        <authorList>
            <person name="Moulin L."/>
            <person name="Klonowska A."/>
            <person name="Caroline B."/>
            <person name="Booth K."/>
            <person name="Vriezen J.A."/>
            <person name="Melkonian R."/>
            <person name="James E.K."/>
            <person name="Young J.P."/>
            <person name="Bena G."/>
            <person name="Hauser L."/>
            <person name="Land M."/>
            <person name="Kyrpides N."/>
            <person name="Bruce D."/>
            <person name="Chain P."/>
            <person name="Copeland A."/>
            <person name="Pitluck S."/>
            <person name="Woyke T."/>
            <person name="Lizotte-Waniewski M."/>
            <person name="Bristow J."/>
            <person name="Riley M."/>
        </authorList>
    </citation>
    <scope>NUCLEOTIDE SEQUENCE [LARGE SCALE GENOMIC DNA]</scope>
    <source>
        <strain evidence="10">DSM 17167 / CIP 108236 / LMG 21445 / STM815</strain>
    </source>
</reference>
<dbReference type="EMBL" id="CP001043">
    <property type="protein sequence ID" value="ACC71465.1"/>
    <property type="molecule type" value="Genomic_DNA"/>
</dbReference>
<keyword evidence="10" id="KW-1185">Reference proteome</keyword>
<dbReference type="GO" id="GO:0044038">
    <property type="term" value="P:cell wall macromolecule biosynthetic process"/>
    <property type="evidence" value="ECO:0007669"/>
    <property type="project" value="TreeGrafter"/>
</dbReference>
<dbReference type="Proteomes" id="UP000001192">
    <property type="component" value="Chromosome 1"/>
</dbReference>
<proteinExistence type="predicted"/>
<keyword evidence="4 8" id="KW-0812">Transmembrane</keyword>
<keyword evidence="6 8" id="KW-0472">Membrane</keyword>
<keyword evidence="7" id="KW-0460">Magnesium</keyword>
<evidence type="ECO:0000256" key="3">
    <source>
        <dbReference type="ARBA" id="ARBA00022679"/>
    </source>
</evidence>
<evidence type="ECO:0000256" key="1">
    <source>
        <dbReference type="ARBA" id="ARBA00004651"/>
    </source>
</evidence>
<keyword evidence="7" id="KW-0479">Metal-binding</keyword>
<dbReference type="OrthoDB" id="9783652at2"/>
<evidence type="ECO:0000256" key="8">
    <source>
        <dbReference type="SAM" id="Phobius"/>
    </source>
</evidence>
<dbReference type="eggNOG" id="COG0472">
    <property type="taxonomic scope" value="Bacteria"/>
</dbReference>
<feature type="transmembrane region" description="Helical" evidence="8">
    <location>
        <begin position="305"/>
        <end position="325"/>
    </location>
</feature>